<dbReference type="PANTHER" id="PTHR43226">
    <property type="entry name" value="XAA-PRO AMINOPEPTIDASE 3"/>
    <property type="match status" value="1"/>
</dbReference>
<feature type="region of interest" description="Disordered" evidence="17">
    <location>
        <begin position="569"/>
        <end position="604"/>
    </location>
</feature>
<keyword evidence="11" id="KW-0482">Metalloprotease</keyword>
<dbReference type="Gene3D" id="3.40.350.10">
    <property type="entry name" value="Creatinase/prolidase N-terminal domain"/>
    <property type="match status" value="1"/>
</dbReference>
<comment type="function">
    <text evidence="3">Catalyzes the removal of a penultimate prolyl residue from the N-termini of peptides.</text>
</comment>
<feature type="compositionally biased region" description="Basic and acidic residues" evidence="17">
    <location>
        <begin position="586"/>
        <end position="596"/>
    </location>
</feature>
<dbReference type="Proteomes" id="UP000053259">
    <property type="component" value="Unassembled WGS sequence"/>
</dbReference>
<evidence type="ECO:0000256" key="7">
    <source>
        <dbReference type="ARBA" id="ARBA00022443"/>
    </source>
</evidence>
<dbReference type="Pfam" id="PF05195">
    <property type="entry name" value="AMP_N"/>
    <property type="match status" value="1"/>
</dbReference>
<dbReference type="PROSITE" id="PS00491">
    <property type="entry name" value="PROLINE_PEPTIDASE"/>
    <property type="match status" value="1"/>
</dbReference>
<dbReference type="GO" id="GO:0030145">
    <property type="term" value="F:manganese ion binding"/>
    <property type="evidence" value="ECO:0007669"/>
    <property type="project" value="InterPro"/>
</dbReference>
<feature type="domain" description="SH3" evidence="18">
    <location>
        <begin position="780"/>
        <end position="842"/>
    </location>
</feature>
<evidence type="ECO:0000256" key="13">
    <source>
        <dbReference type="ARBA" id="ARBA00030849"/>
    </source>
</evidence>
<evidence type="ECO:0000256" key="2">
    <source>
        <dbReference type="ARBA" id="ARBA00001936"/>
    </source>
</evidence>
<comment type="catalytic activity">
    <reaction evidence="1">
        <text>Release of any N-terminal amino acid, including proline, that is linked to proline, even from a dipeptide or tripeptide.</text>
        <dbReference type="EC" id="3.4.11.9"/>
    </reaction>
</comment>
<reference evidence="19 20" key="1">
    <citation type="submission" date="2015-01" db="EMBL/GenBank/DDBJ databases">
        <title>The Genome Sequence of Ochroconis gallopava CBS43764.</title>
        <authorList>
            <consortium name="The Broad Institute Genomics Platform"/>
            <person name="Cuomo C."/>
            <person name="de Hoog S."/>
            <person name="Gorbushina A."/>
            <person name="Stielow B."/>
            <person name="Teixiera M."/>
            <person name="Abouelleil A."/>
            <person name="Chapman S.B."/>
            <person name="Priest M."/>
            <person name="Young S.K."/>
            <person name="Wortman J."/>
            <person name="Nusbaum C."/>
            <person name="Birren B."/>
        </authorList>
    </citation>
    <scope>NUCLEOTIDE SEQUENCE [LARGE SCALE GENOMIC DNA]</scope>
    <source>
        <strain evidence="19 20">CBS 43764</strain>
    </source>
</reference>
<evidence type="ECO:0000256" key="15">
    <source>
        <dbReference type="PROSITE-ProRule" id="PRU00192"/>
    </source>
</evidence>
<keyword evidence="6" id="KW-0031">Aminopeptidase</keyword>
<evidence type="ECO:0000256" key="9">
    <source>
        <dbReference type="ARBA" id="ARBA00022723"/>
    </source>
</evidence>
<dbReference type="InParanoid" id="A0A0D1YVV4"/>
<evidence type="ECO:0000256" key="14">
    <source>
        <dbReference type="ARBA" id="ARBA00032413"/>
    </source>
</evidence>
<dbReference type="EMBL" id="KN847539">
    <property type="protein sequence ID" value="KIW04827.1"/>
    <property type="molecule type" value="Genomic_DNA"/>
</dbReference>
<dbReference type="InterPro" id="IPR029149">
    <property type="entry name" value="Creatin/AminoP/Spt16_N"/>
</dbReference>
<keyword evidence="20" id="KW-1185">Reference proteome</keyword>
<evidence type="ECO:0000256" key="12">
    <source>
        <dbReference type="ARBA" id="ARBA00023211"/>
    </source>
</evidence>
<dbReference type="PROSITE" id="PS50002">
    <property type="entry name" value="SH3"/>
    <property type="match status" value="1"/>
</dbReference>
<proteinExistence type="inferred from homology"/>
<gene>
    <name evidence="19" type="ORF">PV09_04011</name>
</gene>
<keyword evidence="9 16" id="KW-0479">Metal-binding</keyword>
<sequence length="1044" mass="115971">MGRTTISGSIYRRIPSLTSIQVNTSCHRPVKDGLLTSRSKAKQHVRAVATKLGVDEGLIFLAGEKTTLLTDSDQPVPFRQRRYFYYLTGCNEPDCYVLYDIAKDLLTLYIPRVDLKHAVWGGAGSTKAEAFAKYDVDNVEYTDNVLANVVQLYAQQNYAGRLYVLSDVEGRTTIVASRLAVEMFMLDEVQRDVNKKQTIEKKVDTTKLKSAIDSCRVIKFPHEVELIRRANDISAKAHRAVLENVKHFKNEREVEGRFLDTCISSGAHSQAYSIIAGAGPNAAVLHYVANDAPFDDKQVLLLDAGAEYSCYASDVTRTVPISGYWTEEAKNIYDAVNDMQAQCMARIRPGVHFRDLQILASAIATRWLLKIGVLHNGSLAEILKAGTIRAFFPHGLGHHVGLDVHDVLNVPIQSKGAVTEVESDLSVYRDTELDGLPRETISQLYKTLIERNSCKPPVTSDSPVLEPGMVVTVEPGIYFSDFALSRVYLLDPVHSKYINVKVLEKYMPVGGVRIEDDILVTKDGYENLTTAPKGDDALKIIRGEAETEYHSRFGHDIPSILEPPVPPAATSDNKGKMPLGSSTISLREKPGMKDTSRNWSKQPNQKAFALTSTNADPKLDDDLPPINEDHSLICSFPFAKTTSVSITEKPACSTTSSPEHCQRIDLIKQIIESQERTKKIIDDFISLCTTKNDTNIVPDEISKLERDLENSTLALQASQNATLSQSKNVLAGLLEGESSSKQSAPESASSRLEQTQAEQIGSASVMTRSDSPELRSSSPRKSQFARVLYDFHDAYDEVCVVFKEGDIVEILSENRNGWRSTRNTRTGQRGWLPSNYVSKEETARLRKGPPTLLPADEKPDQNTNLSESSDDERAAANQIRGIMAEQCLRSVFTKELAVLMEATDAAHTSATHKIEELIRSIVEEKEDGDKLTCFAGLCMQLRAVLPSIRLNVLPGSGMDKFRRLYNKIDETLKNEFAYGHLFYRVDAVTRTALLANRWKSIRIKEEAAVGEIGVCGTCRVCRVGFVGWDERWLADSVDEDADDE</sequence>
<dbReference type="Gene3D" id="3.90.230.10">
    <property type="entry name" value="Creatinase/methionine aminopeptidase superfamily"/>
    <property type="match status" value="1"/>
</dbReference>
<evidence type="ECO:0000256" key="17">
    <source>
        <dbReference type="SAM" id="MobiDB-lite"/>
    </source>
</evidence>
<evidence type="ECO:0000256" key="16">
    <source>
        <dbReference type="RuleBase" id="RU000590"/>
    </source>
</evidence>
<keyword evidence="10" id="KW-0378">Hydrolase</keyword>
<dbReference type="Pfam" id="PF00557">
    <property type="entry name" value="Peptidase_M24"/>
    <property type="match status" value="1"/>
</dbReference>
<evidence type="ECO:0000256" key="3">
    <source>
        <dbReference type="ARBA" id="ARBA00002443"/>
    </source>
</evidence>
<evidence type="ECO:0000256" key="6">
    <source>
        <dbReference type="ARBA" id="ARBA00022438"/>
    </source>
</evidence>
<dbReference type="PANTHER" id="PTHR43226:SF3">
    <property type="entry name" value="XAA-PRO AMINOPEPTIDASE AN0832-RELATED"/>
    <property type="match status" value="1"/>
</dbReference>
<dbReference type="RefSeq" id="XP_016214696.1">
    <property type="nucleotide sequence ID" value="XM_016357292.1"/>
</dbReference>
<dbReference type="Gene3D" id="2.30.30.40">
    <property type="entry name" value="SH3 Domains"/>
    <property type="match status" value="1"/>
</dbReference>
<dbReference type="GeneID" id="27311984"/>
<dbReference type="SMART" id="SM01011">
    <property type="entry name" value="AMP_N"/>
    <property type="match status" value="1"/>
</dbReference>
<evidence type="ECO:0000256" key="11">
    <source>
        <dbReference type="ARBA" id="ARBA00023049"/>
    </source>
</evidence>
<dbReference type="SMART" id="SM00326">
    <property type="entry name" value="SH3"/>
    <property type="match status" value="1"/>
</dbReference>
<keyword evidence="7 15" id="KW-0728">SH3 domain</keyword>
<feature type="compositionally biased region" description="Low complexity" evidence="17">
    <location>
        <begin position="737"/>
        <end position="750"/>
    </location>
</feature>
<feature type="region of interest" description="Disordered" evidence="17">
    <location>
        <begin position="840"/>
        <end position="874"/>
    </location>
</feature>
<evidence type="ECO:0000313" key="19">
    <source>
        <dbReference type="EMBL" id="KIW04827.1"/>
    </source>
</evidence>
<dbReference type="InterPro" id="IPR036005">
    <property type="entry name" value="Creatinase/aminopeptidase-like"/>
</dbReference>
<dbReference type="STRING" id="253628.A0A0D1YVV4"/>
<dbReference type="InterPro" id="IPR007865">
    <property type="entry name" value="Aminopep_P_N"/>
</dbReference>
<keyword evidence="12" id="KW-0464">Manganese</keyword>
<evidence type="ECO:0000256" key="8">
    <source>
        <dbReference type="ARBA" id="ARBA00022670"/>
    </source>
</evidence>
<dbReference type="AlphaFoldDB" id="A0A0D1YVV4"/>
<dbReference type="Pfam" id="PF00018">
    <property type="entry name" value="SH3_1"/>
    <property type="match status" value="1"/>
</dbReference>
<evidence type="ECO:0000259" key="18">
    <source>
        <dbReference type="PROSITE" id="PS50002"/>
    </source>
</evidence>
<dbReference type="InterPro" id="IPR052433">
    <property type="entry name" value="X-Pro_dipept-like"/>
</dbReference>
<protein>
    <recommendedName>
        <fullName evidence="5">Xaa-Pro aminopeptidase</fullName>
        <ecNumber evidence="5">3.4.11.9</ecNumber>
    </recommendedName>
    <alternativeName>
        <fullName evidence="13">Aminoacylproline aminopeptidase</fullName>
    </alternativeName>
    <alternativeName>
        <fullName evidence="14">Prolidase</fullName>
    </alternativeName>
</protein>
<organism evidence="19 20">
    <name type="scientific">Verruconis gallopava</name>
    <dbReference type="NCBI Taxonomy" id="253628"/>
    <lineage>
        <taxon>Eukaryota</taxon>
        <taxon>Fungi</taxon>
        <taxon>Dikarya</taxon>
        <taxon>Ascomycota</taxon>
        <taxon>Pezizomycotina</taxon>
        <taxon>Dothideomycetes</taxon>
        <taxon>Pleosporomycetidae</taxon>
        <taxon>Venturiales</taxon>
        <taxon>Sympoventuriaceae</taxon>
        <taxon>Verruconis</taxon>
    </lineage>
</organism>
<dbReference type="SUPFAM" id="SSF55920">
    <property type="entry name" value="Creatinase/aminopeptidase"/>
    <property type="match status" value="1"/>
</dbReference>
<dbReference type="GO" id="GO:0070006">
    <property type="term" value="F:metalloaminopeptidase activity"/>
    <property type="evidence" value="ECO:0007669"/>
    <property type="project" value="InterPro"/>
</dbReference>
<evidence type="ECO:0000256" key="5">
    <source>
        <dbReference type="ARBA" id="ARBA00012574"/>
    </source>
</evidence>
<dbReference type="SUPFAM" id="SSF50044">
    <property type="entry name" value="SH3-domain"/>
    <property type="match status" value="1"/>
</dbReference>
<dbReference type="InterPro" id="IPR001452">
    <property type="entry name" value="SH3_domain"/>
</dbReference>
<keyword evidence="8" id="KW-0645">Protease</keyword>
<accession>A0A0D1YVV4</accession>
<name>A0A0D1YVV4_9PEZI</name>
<dbReference type="SUPFAM" id="SSF53092">
    <property type="entry name" value="Creatinase/prolidase N-terminal domain"/>
    <property type="match status" value="1"/>
</dbReference>
<dbReference type="CDD" id="cd01087">
    <property type="entry name" value="Prolidase"/>
    <property type="match status" value="1"/>
</dbReference>
<feature type="region of interest" description="Disordered" evidence="17">
    <location>
        <begin position="736"/>
        <end position="779"/>
    </location>
</feature>
<dbReference type="InterPro" id="IPR001131">
    <property type="entry name" value="Peptidase_M24B_aminopep-P_CS"/>
</dbReference>
<dbReference type="EC" id="3.4.11.9" evidence="5"/>
<dbReference type="InterPro" id="IPR000994">
    <property type="entry name" value="Pept_M24"/>
</dbReference>
<dbReference type="VEuPathDB" id="FungiDB:PV09_04011"/>
<dbReference type="InterPro" id="IPR036028">
    <property type="entry name" value="SH3-like_dom_sf"/>
</dbReference>
<feature type="compositionally biased region" description="Polar residues" evidence="17">
    <location>
        <begin position="751"/>
        <end position="779"/>
    </location>
</feature>
<comment type="cofactor">
    <cofactor evidence="2">
        <name>Mn(2+)</name>
        <dbReference type="ChEBI" id="CHEBI:29035"/>
    </cofactor>
</comment>
<evidence type="ECO:0000256" key="10">
    <source>
        <dbReference type="ARBA" id="ARBA00022801"/>
    </source>
</evidence>
<dbReference type="HOGENOM" id="CLU_292077_0_0_1"/>
<dbReference type="OrthoDB" id="10261878at2759"/>
<dbReference type="GO" id="GO:0006508">
    <property type="term" value="P:proteolysis"/>
    <property type="evidence" value="ECO:0007669"/>
    <property type="project" value="UniProtKB-KW"/>
</dbReference>
<comment type="similarity">
    <text evidence="4 16">Belongs to the peptidase M24B family.</text>
</comment>
<evidence type="ECO:0000256" key="1">
    <source>
        <dbReference type="ARBA" id="ARBA00001424"/>
    </source>
</evidence>
<evidence type="ECO:0000256" key="4">
    <source>
        <dbReference type="ARBA" id="ARBA00008766"/>
    </source>
</evidence>
<evidence type="ECO:0000313" key="20">
    <source>
        <dbReference type="Proteomes" id="UP000053259"/>
    </source>
</evidence>